<dbReference type="Gene3D" id="3.10.450.50">
    <property type="match status" value="1"/>
</dbReference>
<dbReference type="CDD" id="cd00531">
    <property type="entry name" value="NTF2_like"/>
    <property type="match status" value="1"/>
</dbReference>
<evidence type="ECO:0000313" key="2">
    <source>
        <dbReference type="EMBL" id="MTE00288.1"/>
    </source>
</evidence>
<proteinExistence type="predicted"/>
<dbReference type="RefSeq" id="WP_154764341.1">
    <property type="nucleotide sequence ID" value="NZ_WMBT01000003.1"/>
</dbReference>
<dbReference type="InterPro" id="IPR037401">
    <property type="entry name" value="SnoaL-like"/>
</dbReference>
<name>A0A6L6HSL1_9RHOB</name>
<dbReference type="SUPFAM" id="SSF54427">
    <property type="entry name" value="NTF2-like"/>
    <property type="match status" value="1"/>
</dbReference>
<reference evidence="2 3" key="1">
    <citation type="submission" date="2019-11" db="EMBL/GenBank/DDBJ databases">
        <authorList>
            <person name="Lang L."/>
        </authorList>
    </citation>
    <scope>NUCLEOTIDE SEQUENCE [LARGE SCALE GENOMIC DNA]</scope>
    <source>
        <strain evidence="2 3">YIM 132242</strain>
    </source>
</reference>
<dbReference type="Proteomes" id="UP000481417">
    <property type="component" value="Unassembled WGS sequence"/>
</dbReference>
<comment type="caution">
    <text evidence="2">The sequence shown here is derived from an EMBL/GenBank/DDBJ whole genome shotgun (WGS) entry which is preliminary data.</text>
</comment>
<evidence type="ECO:0000259" key="1">
    <source>
        <dbReference type="Pfam" id="PF13577"/>
    </source>
</evidence>
<protein>
    <submittedName>
        <fullName evidence="2">Nuclear transport factor 2 family protein</fullName>
    </submittedName>
</protein>
<organism evidence="2 3">
    <name type="scientific">Paracoccus lichenicola</name>
    <dbReference type="NCBI Taxonomy" id="2665644"/>
    <lineage>
        <taxon>Bacteria</taxon>
        <taxon>Pseudomonadati</taxon>
        <taxon>Pseudomonadota</taxon>
        <taxon>Alphaproteobacteria</taxon>
        <taxon>Rhodobacterales</taxon>
        <taxon>Paracoccaceae</taxon>
        <taxon>Paracoccus</taxon>
    </lineage>
</organism>
<accession>A0A6L6HSL1</accession>
<gene>
    <name evidence="2" type="ORF">GIY56_08310</name>
</gene>
<sequence length="179" mass="20564">MDTTVQVLLDKQAIQEVLYRYCRGVDRCDADIVRSAYHPDSTDDHGYWKGNGHDFARFVTARLLAANSQTTHSVTNTLIEVSGDHAWSEAYVMVTLVRRSDDPVVVDVMGARYLDRHERRAGEWRIAHRLVVLDWTRVETWVPRQAPIALDDFALGQRREADPLYAWIRAHGHVVDQQP</sequence>
<dbReference type="Pfam" id="PF13577">
    <property type="entry name" value="SnoaL_4"/>
    <property type="match status" value="1"/>
</dbReference>
<dbReference type="EMBL" id="WMBT01000003">
    <property type="protein sequence ID" value="MTE00288.1"/>
    <property type="molecule type" value="Genomic_DNA"/>
</dbReference>
<keyword evidence="3" id="KW-1185">Reference proteome</keyword>
<feature type="domain" description="SnoaL-like" evidence="1">
    <location>
        <begin position="7"/>
        <end position="129"/>
    </location>
</feature>
<dbReference type="InterPro" id="IPR032710">
    <property type="entry name" value="NTF2-like_dom_sf"/>
</dbReference>
<dbReference type="AlphaFoldDB" id="A0A6L6HSL1"/>
<evidence type="ECO:0000313" key="3">
    <source>
        <dbReference type="Proteomes" id="UP000481417"/>
    </source>
</evidence>